<protein>
    <submittedName>
        <fullName evidence="1">Uncharacterized protein</fullName>
    </submittedName>
</protein>
<sequence length="165" mass="18432">MFDRLNDSLRERNEKRMERAGNVENSVHIDPLLVYLTVTFNSKATRSTVSRIDWPMGTIAAGFIGFLNTSGLMIYSSSRRPPASKIAICTIFPVITGAFFRKTCTNRENGVSTYYSATLMSRLASVNVAQASRVHVFCASMRRESTRLSARSKIGKQFFGISSRT</sequence>
<reference evidence="1" key="1">
    <citation type="submission" date="2021-10" db="EMBL/GenBank/DDBJ databases">
        <title>Melipona bicolor Genome sequencing and assembly.</title>
        <authorList>
            <person name="Araujo N.S."/>
            <person name="Arias M.C."/>
        </authorList>
    </citation>
    <scope>NUCLEOTIDE SEQUENCE</scope>
    <source>
        <strain evidence="1">USP_2M_L1-L4_2017</strain>
        <tissue evidence="1">Whole body</tissue>
    </source>
</reference>
<accession>A0AA40KV21</accession>
<dbReference type="AlphaFoldDB" id="A0AA40KV21"/>
<proteinExistence type="predicted"/>
<gene>
    <name evidence="1" type="ORF">K0M31_011447</name>
</gene>
<organism evidence="1 2">
    <name type="scientific">Melipona bicolor</name>
    <dbReference type="NCBI Taxonomy" id="60889"/>
    <lineage>
        <taxon>Eukaryota</taxon>
        <taxon>Metazoa</taxon>
        <taxon>Ecdysozoa</taxon>
        <taxon>Arthropoda</taxon>
        <taxon>Hexapoda</taxon>
        <taxon>Insecta</taxon>
        <taxon>Pterygota</taxon>
        <taxon>Neoptera</taxon>
        <taxon>Endopterygota</taxon>
        <taxon>Hymenoptera</taxon>
        <taxon>Apocrita</taxon>
        <taxon>Aculeata</taxon>
        <taxon>Apoidea</taxon>
        <taxon>Anthophila</taxon>
        <taxon>Apidae</taxon>
        <taxon>Melipona</taxon>
    </lineage>
</organism>
<evidence type="ECO:0000313" key="2">
    <source>
        <dbReference type="Proteomes" id="UP001177670"/>
    </source>
</evidence>
<comment type="caution">
    <text evidence="1">The sequence shown here is derived from an EMBL/GenBank/DDBJ whole genome shotgun (WGS) entry which is preliminary data.</text>
</comment>
<dbReference type="Proteomes" id="UP001177670">
    <property type="component" value="Unassembled WGS sequence"/>
</dbReference>
<dbReference type="EMBL" id="JAHYIQ010000003">
    <property type="protein sequence ID" value="KAK1133654.1"/>
    <property type="molecule type" value="Genomic_DNA"/>
</dbReference>
<name>A0AA40KV21_9HYME</name>
<keyword evidence="2" id="KW-1185">Reference proteome</keyword>
<evidence type="ECO:0000313" key="1">
    <source>
        <dbReference type="EMBL" id="KAK1133654.1"/>
    </source>
</evidence>